<dbReference type="AlphaFoldDB" id="A0A803Q8Y3"/>
<evidence type="ECO:0000313" key="1">
    <source>
        <dbReference type="EnsemblPlants" id="cds.evm.model.08.152"/>
    </source>
</evidence>
<reference evidence="1" key="2">
    <citation type="submission" date="2021-03" db="UniProtKB">
        <authorList>
            <consortium name="EnsemblPlants"/>
        </authorList>
    </citation>
    <scope>IDENTIFICATION</scope>
</reference>
<dbReference type="EnsemblPlants" id="evm.model.08.152">
    <property type="protein sequence ID" value="cds.evm.model.08.152"/>
    <property type="gene ID" value="evm.TU.08.152"/>
</dbReference>
<evidence type="ECO:0000313" key="2">
    <source>
        <dbReference type="Proteomes" id="UP000596661"/>
    </source>
</evidence>
<organism evidence="1 2">
    <name type="scientific">Cannabis sativa</name>
    <name type="common">Hemp</name>
    <name type="synonym">Marijuana</name>
    <dbReference type="NCBI Taxonomy" id="3483"/>
    <lineage>
        <taxon>Eukaryota</taxon>
        <taxon>Viridiplantae</taxon>
        <taxon>Streptophyta</taxon>
        <taxon>Embryophyta</taxon>
        <taxon>Tracheophyta</taxon>
        <taxon>Spermatophyta</taxon>
        <taxon>Magnoliopsida</taxon>
        <taxon>eudicotyledons</taxon>
        <taxon>Gunneridae</taxon>
        <taxon>Pentapetalae</taxon>
        <taxon>rosids</taxon>
        <taxon>fabids</taxon>
        <taxon>Rosales</taxon>
        <taxon>Cannabaceae</taxon>
        <taxon>Cannabis</taxon>
    </lineage>
</organism>
<dbReference type="Proteomes" id="UP000596661">
    <property type="component" value="Chromosome 8"/>
</dbReference>
<name>A0A803Q8Y3_CANSA</name>
<proteinExistence type="predicted"/>
<keyword evidence="2" id="KW-1185">Reference proteome</keyword>
<dbReference type="Gramene" id="evm.model.08.152">
    <property type="protein sequence ID" value="cds.evm.model.08.152"/>
    <property type="gene ID" value="evm.TU.08.152"/>
</dbReference>
<accession>A0A803Q8Y3</accession>
<sequence>MKLSHPSCSPSPPPSVIVDHLLGSRLVVVDAFKDVDCVVVIGRSDSENINALDESVHDLVSTLDSDDELAIGSCEWIVANGINGGIRIGLEKDVGAISGLKREG</sequence>
<dbReference type="EMBL" id="UZAU01000679">
    <property type="status" value="NOT_ANNOTATED_CDS"/>
    <property type="molecule type" value="Genomic_DNA"/>
</dbReference>
<reference evidence="1" key="1">
    <citation type="submission" date="2018-11" db="EMBL/GenBank/DDBJ databases">
        <authorList>
            <person name="Grassa J C."/>
        </authorList>
    </citation>
    <scope>NUCLEOTIDE SEQUENCE [LARGE SCALE GENOMIC DNA]</scope>
</reference>
<protein>
    <submittedName>
        <fullName evidence="1">Uncharacterized protein</fullName>
    </submittedName>
</protein>